<protein>
    <submittedName>
        <fullName evidence="1">Uncharacterized protein</fullName>
    </submittedName>
</protein>
<dbReference type="Proteomes" id="UP000053176">
    <property type="component" value="Unassembled WGS sequence"/>
</dbReference>
<dbReference type="AlphaFoldDB" id="A0A101KUZ0"/>
<evidence type="ECO:0000313" key="2">
    <source>
        <dbReference type="Proteomes" id="UP000053176"/>
    </source>
</evidence>
<evidence type="ECO:0000313" key="1">
    <source>
        <dbReference type="EMBL" id="KUM27462.1"/>
    </source>
</evidence>
<organism evidence="1 2">
    <name type="scientific">Rhizobium loti</name>
    <name type="common">Mesorhizobium loti</name>
    <dbReference type="NCBI Taxonomy" id="381"/>
    <lineage>
        <taxon>Bacteria</taxon>
        <taxon>Pseudomonadati</taxon>
        <taxon>Pseudomonadota</taxon>
        <taxon>Alphaproteobacteria</taxon>
        <taxon>Hyphomicrobiales</taxon>
        <taxon>Phyllobacteriaceae</taxon>
        <taxon>Mesorhizobium</taxon>
    </lineage>
</organism>
<gene>
    <name evidence="1" type="ORF">AU467_17490</name>
</gene>
<comment type="caution">
    <text evidence="1">The sequence shown here is derived from an EMBL/GenBank/DDBJ whole genome shotgun (WGS) entry which is preliminary data.</text>
</comment>
<sequence length="174" mass="19205">MFLQPLLAGLHRCRQQPNLDRRLGKPGLRHHDLVDHRMGGPRLAKHASGQSSGQPLSGLAAIKAGQYRRKQITTLERAGKFDGPPAHDRIGMLHQITQPWPRINAMVPKRREAKCPRPSISSVEPLGHEWPQIVTRRARDCAGQARHAGFAKADTGVDCRGDKRGLAATQCQST</sequence>
<dbReference type="EMBL" id="LPWA01000097">
    <property type="protein sequence ID" value="KUM27462.1"/>
    <property type="molecule type" value="Genomic_DNA"/>
</dbReference>
<accession>A0A101KUZ0</accession>
<name>A0A101KUZ0_RHILI</name>
<reference evidence="1 2" key="1">
    <citation type="submission" date="2015-12" db="EMBL/GenBank/DDBJ databases">
        <title>Draft genome sequence of Mesorhizobium sp. UFLA 01-765, a multitolerant efficient symbiont and plant-growth promoting strain isolated from Zn-mining soil using Leucaena leucocephala as a trap plant.</title>
        <authorList>
            <person name="Rangel W.M."/>
            <person name="Thijs S."/>
            <person name="Longatti S.M."/>
            <person name="Moreira F.M."/>
            <person name="Weyens N."/>
            <person name="Vangronsveld J."/>
            <person name="Van Hamme J.D."/>
            <person name="Bottos E.M."/>
            <person name="Rineau F."/>
        </authorList>
    </citation>
    <scope>NUCLEOTIDE SEQUENCE [LARGE SCALE GENOMIC DNA]</scope>
    <source>
        <strain evidence="1 2">UFLA 01-765</strain>
    </source>
</reference>
<proteinExistence type="predicted"/>